<gene>
    <name evidence="1" type="ORF">COD19_19145</name>
</gene>
<dbReference type="EMBL" id="NUMG01000027">
    <property type="protein sequence ID" value="PGT99438.1"/>
    <property type="molecule type" value="Genomic_DNA"/>
</dbReference>
<protein>
    <recommendedName>
        <fullName evidence="3">IDEAL domain-containing protein</fullName>
    </recommendedName>
</protein>
<proteinExistence type="predicted"/>
<dbReference type="Gene3D" id="3.40.1530.30">
    <property type="entry name" value="Uncharacterised family UPF0302, N-terminal domain"/>
    <property type="match status" value="1"/>
</dbReference>
<comment type="caution">
    <text evidence="1">The sequence shown here is derived from an EMBL/GenBank/DDBJ whole genome shotgun (WGS) entry which is preliminary data.</text>
</comment>
<evidence type="ECO:0008006" key="3">
    <source>
        <dbReference type="Google" id="ProtNLM"/>
    </source>
</evidence>
<evidence type="ECO:0000313" key="2">
    <source>
        <dbReference type="Proteomes" id="UP000225766"/>
    </source>
</evidence>
<evidence type="ECO:0000313" key="1">
    <source>
        <dbReference type="EMBL" id="PGT99438.1"/>
    </source>
</evidence>
<organism evidence="1 2">
    <name type="scientific">Bacillus cereus</name>
    <dbReference type="NCBI Taxonomy" id="1396"/>
    <lineage>
        <taxon>Bacteria</taxon>
        <taxon>Bacillati</taxon>
        <taxon>Bacillota</taxon>
        <taxon>Bacilli</taxon>
        <taxon>Bacillales</taxon>
        <taxon>Bacillaceae</taxon>
        <taxon>Bacillus</taxon>
        <taxon>Bacillus cereus group</taxon>
    </lineage>
</organism>
<accession>A0A2C1LNH9</accession>
<dbReference type="InterPro" id="IPR038091">
    <property type="entry name" value="UPF0302_N_sf"/>
</dbReference>
<dbReference type="RefSeq" id="WP_098858701.1">
    <property type="nucleotide sequence ID" value="NZ_NUMG01000027.1"/>
</dbReference>
<reference evidence="1 2" key="1">
    <citation type="submission" date="2017-09" db="EMBL/GenBank/DDBJ databases">
        <title>Large-scale bioinformatics analysis of Bacillus genomes uncovers conserved roles of natural products in bacterial physiology.</title>
        <authorList>
            <consortium name="Agbiome Team Llc"/>
            <person name="Bleich R.M."/>
            <person name="Grubbs K.J."/>
            <person name="Santa Maria K.C."/>
            <person name="Allen S.E."/>
            <person name="Farag S."/>
            <person name="Shank E.A."/>
            <person name="Bowers A."/>
        </authorList>
    </citation>
    <scope>NUCLEOTIDE SEQUENCE [LARGE SCALE GENOMIC DNA]</scope>
    <source>
        <strain evidence="1 2">AFS040105</strain>
    </source>
</reference>
<dbReference type="Proteomes" id="UP000225766">
    <property type="component" value="Unassembled WGS sequence"/>
</dbReference>
<dbReference type="AlphaFoldDB" id="A0A2C1LNH9"/>
<sequence>MITVNKKKKLVAWIIGNIHFQSEELAGVFHRFMKCDYMLNNIYFISDEEFEMYSGYNSVLQFKINEEYEEIINSVKYTNVKNREKFTTSNLDTIKDAIRINSSTLLAIYIQKADENCSSGYKALTTIPFEDDSQDNLSLKINMGELDAFLNQILENGRNEAMYNRLINNALDTNDEALFYRATKLLSEM</sequence>
<name>A0A2C1LNH9_BACCE</name>